<keyword evidence="2" id="KW-1185">Reference proteome</keyword>
<dbReference type="WBParaSite" id="PSAMB.scaffold2594size22354.g18495.t1">
    <property type="protein sequence ID" value="PSAMB.scaffold2594size22354.g18495.t1"/>
    <property type="gene ID" value="PSAMB.scaffold2594size22354.g18495"/>
</dbReference>
<sequence length="102" mass="11376">MIARGCAGRTTTGTRRLRRRAAYYRAVADARMNTRTVISHTSATLARDRLSLLSDTRSLGRRLARSRTKLFVVVVAVVDSVADAITGLHYSQKNKWKTARAK</sequence>
<accession>A0A914VUM0</accession>
<dbReference type="AlphaFoldDB" id="A0A914VUM0"/>
<evidence type="ECO:0000313" key="2">
    <source>
        <dbReference type="Proteomes" id="UP000887566"/>
    </source>
</evidence>
<keyword evidence="1" id="KW-0472">Membrane</keyword>
<name>A0A914VUM0_9BILA</name>
<feature type="transmembrane region" description="Helical" evidence="1">
    <location>
        <begin position="70"/>
        <end position="90"/>
    </location>
</feature>
<evidence type="ECO:0000313" key="3">
    <source>
        <dbReference type="WBParaSite" id="PSAMB.scaffold2594size22354.g18495.t1"/>
    </source>
</evidence>
<proteinExistence type="predicted"/>
<dbReference type="Proteomes" id="UP000887566">
    <property type="component" value="Unplaced"/>
</dbReference>
<reference evidence="3" key="1">
    <citation type="submission" date="2022-11" db="UniProtKB">
        <authorList>
            <consortium name="WormBaseParasite"/>
        </authorList>
    </citation>
    <scope>IDENTIFICATION</scope>
</reference>
<keyword evidence="1" id="KW-0812">Transmembrane</keyword>
<evidence type="ECO:0000256" key="1">
    <source>
        <dbReference type="SAM" id="Phobius"/>
    </source>
</evidence>
<keyword evidence="1" id="KW-1133">Transmembrane helix</keyword>
<protein>
    <submittedName>
        <fullName evidence="3">Uncharacterized protein</fullName>
    </submittedName>
</protein>
<organism evidence="2 3">
    <name type="scientific">Plectus sambesii</name>
    <dbReference type="NCBI Taxonomy" id="2011161"/>
    <lineage>
        <taxon>Eukaryota</taxon>
        <taxon>Metazoa</taxon>
        <taxon>Ecdysozoa</taxon>
        <taxon>Nematoda</taxon>
        <taxon>Chromadorea</taxon>
        <taxon>Plectida</taxon>
        <taxon>Plectina</taxon>
        <taxon>Plectoidea</taxon>
        <taxon>Plectidae</taxon>
        <taxon>Plectus</taxon>
    </lineage>
</organism>